<comment type="caution">
    <text evidence="1">The sequence shown here is derived from an EMBL/GenBank/DDBJ whole genome shotgun (WGS) entry which is preliminary data.</text>
</comment>
<protein>
    <submittedName>
        <fullName evidence="1">Uncharacterized protein</fullName>
    </submittedName>
</protein>
<name>A0AAE0YZ49_9GAST</name>
<evidence type="ECO:0000313" key="2">
    <source>
        <dbReference type="Proteomes" id="UP001283361"/>
    </source>
</evidence>
<accession>A0AAE0YZ49</accession>
<dbReference type="AlphaFoldDB" id="A0AAE0YZ49"/>
<gene>
    <name evidence="1" type="ORF">RRG08_041714</name>
</gene>
<dbReference type="EMBL" id="JAWDGP010005075">
    <property type="protein sequence ID" value="KAK3759755.1"/>
    <property type="molecule type" value="Genomic_DNA"/>
</dbReference>
<keyword evidence="2" id="KW-1185">Reference proteome</keyword>
<proteinExistence type="predicted"/>
<organism evidence="1 2">
    <name type="scientific">Elysia crispata</name>
    <name type="common">lettuce slug</name>
    <dbReference type="NCBI Taxonomy" id="231223"/>
    <lineage>
        <taxon>Eukaryota</taxon>
        <taxon>Metazoa</taxon>
        <taxon>Spiralia</taxon>
        <taxon>Lophotrochozoa</taxon>
        <taxon>Mollusca</taxon>
        <taxon>Gastropoda</taxon>
        <taxon>Heterobranchia</taxon>
        <taxon>Euthyneura</taxon>
        <taxon>Panpulmonata</taxon>
        <taxon>Sacoglossa</taxon>
        <taxon>Placobranchoidea</taxon>
        <taxon>Plakobranchidae</taxon>
        <taxon>Elysia</taxon>
    </lineage>
</organism>
<evidence type="ECO:0000313" key="1">
    <source>
        <dbReference type="EMBL" id="KAK3759755.1"/>
    </source>
</evidence>
<dbReference type="Proteomes" id="UP001283361">
    <property type="component" value="Unassembled WGS sequence"/>
</dbReference>
<reference evidence="1" key="1">
    <citation type="journal article" date="2023" name="G3 (Bethesda)">
        <title>A reference genome for the long-term kleptoplast-retaining sea slug Elysia crispata morphotype clarki.</title>
        <authorList>
            <person name="Eastman K.E."/>
            <person name="Pendleton A.L."/>
            <person name="Shaikh M.A."/>
            <person name="Suttiyut T."/>
            <person name="Ogas R."/>
            <person name="Tomko P."/>
            <person name="Gavelis G."/>
            <person name="Widhalm J.R."/>
            <person name="Wisecaver J.H."/>
        </authorList>
    </citation>
    <scope>NUCLEOTIDE SEQUENCE</scope>
    <source>
        <strain evidence="1">ECLA1</strain>
    </source>
</reference>
<sequence length="79" mass="8635">MAGGIGASDQGQEDLEGAIMSAALIEAVKIGGIFQAKEGKAWGDVQRETSRRHSEEKEKARCGYHTMIKEAWGRSRTKK</sequence>